<name>A0ABR3AUW4_PHYBL</name>
<proteinExistence type="predicted"/>
<feature type="compositionally biased region" description="Polar residues" evidence="1">
    <location>
        <begin position="71"/>
        <end position="91"/>
    </location>
</feature>
<comment type="caution">
    <text evidence="2">The sequence shown here is derived from an EMBL/GenBank/DDBJ whole genome shotgun (WGS) entry which is preliminary data.</text>
</comment>
<feature type="region of interest" description="Disordered" evidence="1">
    <location>
        <begin position="69"/>
        <end position="103"/>
    </location>
</feature>
<organism evidence="2 3">
    <name type="scientific">Phycomyces blakesleeanus</name>
    <dbReference type="NCBI Taxonomy" id="4837"/>
    <lineage>
        <taxon>Eukaryota</taxon>
        <taxon>Fungi</taxon>
        <taxon>Fungi incertae sedis</taxon>
        <taxon>Mucoromycota</taxon>
        <taxon>Mucoromycotina</taxon>
        <taxon>Mucoromycetes</taxon>
        <taxon>Mucorales</taxon>
        <taxon>Phycomycetaceae</taxon>
        <taxon>Phycomyces</taxon>
    </lineage>
</organism>
<accession>A0ABR3AUW4</accession>
<dbReference type="EMBL" id="JBCLYO010000018">
    <property type="protein sequence ID" value="KAL0081271.1"/>
    <property type="molecule type" value="Genomic_DNA"/>
</dbReference>
<gene>
    <name evidence="2" type="ORF">J3Q64DRAFT_1757405</name>
</gene>
<evidence type="ECO:0000313" key="2">
    <source>
        <dbReference type="EMBL" id="KAL0081271.1"/>
    </source>
</evidence>
<sequence>MKRRKQIGAQLQIDGYITAAHFSLQAASELRRTPSFDNLPLKAKKYVKTSHGLQEELFSANSPEHLDDLAVSSSQQHESQPNSFTDTSTDSYIDEGDISDDSQSVEAGDVFDFLSTTEGVYDVSVPSITKSWKVVSGFNVSESFLQYRETCIEKAKTHRNLETHEELALSGIMLIDDSICEEHYFPFEHVEDVLQDIEAVDYFHIPNADEEESRLCQKFAYNMQQRRLNYDHVDRILDDM</sequence>
<evidence type="ECO:0000256" key="1">
    <source>
        <dbReference type="SAM" id="MobiDB-lite"/>
    </source>
</evidence>
<keyword evidence="3" id="KW-1185">Reference proteome</keyword>
<reference evidence="2 3" key="1">
    <citation type="submission" date="2024-04" db="EMBL/GenBank/DDBJ databases">
        <title>Symmetric and asymmetric DNA N6-adenine methylation regulates different biological responses in Mucorales.</title>
        <authorList>
            <consortium name="Lawrence Berkeley National Laboratory"/>
            <person name="Lax C."/>
            <person name="Mondo S.J."/>
            <person name="Osorio-Concepcion M."/>
            <person name="Muszewska A."/>
            <person name="Corrochano-Luque M."/>
            <person name="Gutierrez G."/>
            <person name="Riley R."/>
            <person name="Lipzen A."/>
            <person name="Guo J."/>
            <person name="Hundley H."/>
            <person name="Amirebrahimi M."/>
            <person name="Ng V."/>
            <person name="Lorenzo-Gutierrez D."/>
            <person name="Binder U."/>
            <person name="Yang J."/>
            <person name="Song Y."/>
            <person name="Canovas D."/>
            <person name="Navarro E."/>
            <person name="Freitag M."/>
            <person name="Gabaldon T."/>
            <person name="Grigoriev I.V."/>
            <person name="Corrochano L.M."/>
            <person name="Nicolas F.E."/>
            <person name="Garre V."/>
        </authorList>
    </citation>
    <scope>NUCLEOTIDE SEQUENCE [LARGE SCALE GENOMIC DNA]</scope>
    <source>
        <strain evidence="2 3">L51</strain>
    </source>
</reference>
<protein>
    <submittedName>
        <fullName evidence="2">Uncharacterized protein</fullName>
    </submittedName>
</protein>
<evidence type="ECO:0000313" key="3">
    <source>
        <dbReference type="Proteomes" id="UP001448207"/>
    </source>
</evidence>
<dbReference type="Proteomes" id="UP001448207">
    <property type="component" value="Unassembled WGS sequence"/>
</dbReference>